<dbReference type="EMBL" id="JAOVQO010000014">
    <property type="protein sequence ID" value="MCU9849326.1"/>
    <property type="molecule type" value="Genomic_DNA"/>
</dbReference>
<sequence>MFFQKPQPRPRGVPLDDLEAALAPTTLKATRKGDSLIVVNDNLTTRVDVEAPANPDAGDAVISAIVTIKTQLPSQLAALSGKPGFVDMINRMATLGAVTEENGQLYIGSRLTVYEGENAWNVQFGLILFTIIAAADTMLGAMRRTFSNEPPRKSEPSSWTEQDLDFAHSQLSRLCVCTRGGLGLTAEFGLRSGEVSAAAGHSHTALWQMMADQPHPEMGGGLFCLLNMPQTFRDERGLSSVLAELNRMEMQGNDLPPHFGAWCPGGRQNNPAYVSFLPNALHATRGIALNMSIWAMNRAQVADAMLQTMQLANAQRKP</sequence>
<comment type="caution">
    <text evidence="1">The sequence shown here is derived from an EMBL/GenBank/DDBJ whole genome shotgun (WGS) entry which is preliminary data.</text>
</comment>
<name>A0ABT2X5V6_9RHOB</name>
<reference evidence="1 2" key="1">
    <citation type="submission" date="2022-10" db="EMBL/GenBank/DDBJ databases">
        <title>Defluviimonas sp. nov., isolated from ocean surface sediments.</title>
        <authorList>
            <person name="He W."/>
            <person name="Wang L."/>
            <person name="Zhang D.-F."/>
        </authorList>
    </citation>
    <scope>NUCLEOTIDE SEQUENCE [LARGE SCALE GENOMIC DNA]</scope>
    <source>
        <strain evidence="1 2">WL0024</strain>
    </source>
</reference>
<proteinExistence type="predicted"/>
<evidence type="ECO:0008006" key="3">
    <source>
        <dbReference type="Google" id="ProtNLM"/>
    </source>
</evidence>
<evidence type="ECO:0000313" key="2">
    <source>
        <dbReference type="Proteomes" id="UP001209535"/>
    </source>
</evidence>
<keyword evidence="2" id="KW-1185">Reference proteome</keyword>
<gene>
    <name evidence="1" type="ORF">OEZ60_15085</name>
</gene>
<dbReference type="Proteomes" id="UP001209535">
    <property type="component" value="Unassembled WGS sequence"/>
</dbReference>
<protein>
    <recommendedName>
        <fullName evidence="3">Beta-lactamase enzyme family protein</fullName>
    </recommendedName>
</protein>
<dbReference type="RefSeq" id="WP_263337891.1">
    <property type="nucleotide sequence ID" value="NZ_JAOVQO010000014.1"/>
</dbReference>
<organism evidence="1 2">
    <name type="scientific">Albidovulum salinarum</name>
    <dbReference type="NCBI Taxonomy" id="2984153"/>
    <lineage>
        <taxon>Bacteria</taxon>
        <taxon>Pseudomonadati</taxon>
        <taxon>Pseudomonadota</taxon>
        <taxon>Alphaproteobacteria</taxon>
        <taxon>Rhodobacterales</taxon>
        <taxon>Paracoccaceae</taxon>
        <taxon>Albidovulum</taxon>
    </lineage>
</organism>
<evidence type="ECO:0000313" key="1">
    <source>
        <dbReference type="EMBL" id="MCU9849326.1"/>
    </source>
</evidence>
<accession>A0ABT2X5V6</accession>